<evidence type="ECO:0000313" key="3">
    <source>
        <dbReference type="Proteomes" id="UP001066276"/>
    </source>
</evidence>
<proteinExistence type="predicted"/>
<keyword evidence="3" id="KW-1185">Reference proteome</keyword>
<protein>
    <submittedName>
        <fullName evidence="2">Uncharacterized protein</fullName>
    </submittedName>
</protein>
<accession>A0AAV7LUU7</accession>
<organism evidence="2 3">
    <name type="scientific">Pleurodeles waltl</name>
    <name type="common">Iberian ribbed newt</name>
    <dbReference type="NCBI Taxonomy" id="8319"/>
    <lineage>
        <taxon>Eukaryota</taxon>
        <taxon>Metazoa</taxon>
        <taxon>Chordata</taxon>
        <taxon>Craniata</taxon>
        <taxon>Vertebrata</taxon>
        <taxon>Euteleostomi</taxon>
        <taxon>Amphibia</taxon>
        <taxon>Batrachia</taxon>
        <taxon>Caudata</taxon>
        <taxon>Salamandroidea</taxon>
        <taxon>Salamandridae</taxon>
        <taxon>Pleurodelinae</taxon>
        <taxon>Pleurodeles</taxon>
    </lineage>
</organism>
<dbReference type="EMBL" id="JANPWB010000015">
    <property type="protein sequence ID" value="KAJ1094157.1"/>
    <property type="molecule type" value="Genomic_DNA"/>
</dbReference>
<evidence type="ECO:0000313" key="2">
    <source>
        <dbReference type="EMBL" id="KAJ1094157.1"/>
    </source>
</evidence>
<comment type="caution">
    <text evidence="2">The sequence shown here is derived from an EMBL/GenBank/DDBJ whole genome shotgun (WGS) entry which is preliminary data.</text>
</comment>
<sequence>MGGQQITLPPLRGPLVSTAGPEYYTDLRGLLRRSPAQRLRPSSPPGKAATSHAPTARAANPQLTGPKARPSTLGRSRGPHRPGGQTKSPLGACREVLRLACDAVRGGALRKSSYAAAILATPPYYYIILDDFRVEGW</sequence>
<feature type="region of interest" description="Disordered" evidence="1">
    <location>
        <begin position="26"/>
        <end position="90"/>
    </location>
</feature>
<reference evidence="2" key="1">
    <citation type="journal article" date="2022" name="bioRxiv">
        <title>Sequencing and chromosome-scale assembly of the giantPleurodeles waltlgenome.</title>
        <authorList>
            <person name="Brown T."/>
            <person name="Elewa A."/>
            <person name="Iarovenko S."/>
            <person name="Subramanian E."/>
            <person name="Araus A.J."/>
            <person name="Petzold A."/>
            <person name="Susuki M."/>
            <person name="Suzuki K.-i.T."/>
            <person name="Hayashi T."/>
            <person name="Toyoda A."/>
            <person name="Oliveira C."/>
            <person name="Osipova E."/>
            <person name="Leigh N.D."/>
            <person name="Simon A."/>
            <person name="Yun M.H."/>
        </authorList>
    </citation>
    <scope>NUCLEOTIDE SEQUENCE</scope>
    <source>
        <strain evidence="2">20211129_DDA</strain>
        <tissue evidence="2">Liver</tissue>
    </source>
</reference>
<dbReference type="Proteomes" id="UP001066276">
    <property type="component" value="Chromosome 11"/>
</dbReference>
<name>A0AAV7LUU7_PLEWA</name>
<gene>
    <name evidence="2" type="ORF">NDU88_007235</name>
</gene>
<dbReference type="AlphaFoldDB" id="A0AAV7LUU7"/>
<evidence type="ECO:0000256" key="1">
    <source>
        <dbReference type="SAM" id="MobiDB-lite"/>
    </source>
</evidence>
<feature type="compositionally biased region" description="Low complexity" evidence="1">
    <location>
        <begin position="48"/>
        <end position="59"/>
    </location>
</feature>